<dbReference type="GO" id="GO:0046952">
    <property type="term" value="P:ketone body catabolic process"/>
    <property type="evidence" value="ECO:0007669"/>
    <property type="project" value="InterPro"/>
</dbReference>
<keyword evidence="6" id="KW-1185">Reference proteome</keyword>
<dbReference type="InterPro" id="IPR004165">
    <property type="entry name" value="CoA_trans_fam_I"/>
</dbReference>
<evidence type="ECO:0000313" key="5">
    <source>
        <dbReference type="EMBL" id="SFU26908.1"/>
    </source>
</evidence>
<dbReference type="Proteomes" id="UP000242496">
    <property type="component" value="Unassembled WGS sequence"/>
</dbReference>
<dbReference type="PANTHER" id="PTHR43293:SF3">
    <property type="entry name" value="CHOLESTEROL RING-CLEAVING HYDROLASE IPDB SUBUNIT"/>
    <property type="match status" value="1"/>
</dbReference>
<dbReference type="EMBL" id="FPBJ01000001">
    <property type="protein sequence ID" value="SFU26908.1"/>
    <property type="molecule type" value="Genomic_DNA"/>
</dbReference>
<dbReference type="Gene3D" id="3.40.1080.10">
    <property type="entry name" value="Glutaconate Coenzyme A-transferase"/>
    <property type="match status" value="2"/>
</dbReference>
<evidence type="ECO:0000256" key="1">
    <source>
        <dbReference type="ARBA" id="ARBA00007154"/>
    </source>
</evidence>
<proteinExistence type="inferred from homology"/>
<keyword evidence="2 3" id="KW-0808">Transferase</keyword>
<dbReference type="InterPro" id="IPR014388">
    <property type="entry name" value="3-oxoacid_CoA-transferase"/>
</dbReference>
<comment type="similarity">
    <text evidence="1 3">Belongs to the 3-oxoacid CoA-transferase family.</text>
</comment>
<evidence type="ECO:0000256" key="3">
    <source>
        <dbReference type="PIRNR" id="PIRNR000858"/>
    </source>
</evidence>
<dbReference type="GO" id="GO:0008775">
    <property type="term" value="F:acetate CoA-transferase activity"/>
    <property type="evidence" value="ECO:0007669"/>
    <property type="project" value="UniProtKB-EC"/>
</dbReference>
<dbReference type="Pfam" id="PF01144">
    <property type="entry name" value="CoA_trans"/>
    <property type="match status" value="2"/>
</dbReference>
<dbReference type="InterPro" id="IPR037171">
    <property type="entry name" value="NagB/RpiA_transferase-like"/>
</dbReference>
<comment type="function">
    <text evidence="3">CoA transferase having broad substrate specificity for short-chain acyl-CoA thioesters with the activity decreasing when the length of the carboxylic acid chain exceeds four carbons.</text>
</comment>
<name>A0A1I7ESJ4_9GAMM</name>
<gene>
    <name evidence="5" type="ORF">SAMN05421784_10141</name>
</gene>
<dbReference type="EC" id="2.8.3.8" evidence="3"/>
<comment type="catalytic activity">
    <reaction evidence="3">
        <text>an acyl-CoA + acetate = a carboxylate + acetyl-CoA</text>
        <dbReference type="Rhea" id="RHEA:13381"/>
        <dbReference type="ChEBI" id="CHEBI:29067"/>
        <dbReference type="ChEBI" id="CHEBI:30089"/>
        <dbReference type="ChEBI" id="CHEBI:57288"/>
        <dbReference type="ChEBI" id="CHEBI:58342"/>
        <dbReference type="EC" id="2.8.3.8"/>
    </reaction>
</comment>
<organism evidence="5 6">
    <name type="scientific">Xenorhabdus koppenhoeferi</name>
    <dbReference type="NCBI Taxonomy" id="351659"/>
    <lineage>
        <taxon>Bacteria</taxon>
        <taxon>Pseudomonadati</taxon>
        <taxon>Pseudomonadota</taxon>
        <taxon>Gammaproteobacteria</taxon>
        <taxon>Enterobacterales</taxon>
        <taxon>Morganellaceae</taxon>
        <taxon>Xenorhabdus</taxon>
    </lineage>
</organism>
<dbReference type="AlphaFoldDB" id="A0A1I7ESJ4"/>
<protein>
    <recommendedName>
        <fullName evidence="3">Acetate CoA-transferase YdiF</fullName>
        <ecNumber evidence="3">2.8.3.8</ecNumber>
    </recommendedName>
</protein>
<reference evidence="6" key="1">
    <citation type="submission" date="2016-10" db="EMBL/GenBank/DDBJ databases">
        <authorList>
            <person name="Varghese N."/>
            <person name="Submissions S."/>
        </authorList>
    </citation>
    <scope>NUCLEOTIDE SEQUENCE [LARGE SCALE GENOMIC DNA]</scope>
    <source>
        <strain evidence="6">DSM 18168</strain>
    </source>
</reference>
<dbReference type="PIRSF" id="PIRSF000858">
    <property type="entry name" value="SCOT-t"/>
    <property type="match status" value="1"/>
</dbReference>
<dbReference type="SMART" id="SM00882">
    <property type="entry name" value="CoA_trans"/>
    <property type="match status" value="1"/>
</dbReference>
<dbReference type="SUPFAM" id="SSF100950">
    <property type="entry name" value="NagB/RpiA/CoA transferase-like"/>
    <property type="match status" value="2"/>
</dbReference>
<evidence type="ECO:0000313" key="6">
    <source>
        <dbReference type="Proteomes" id="UP000242496"/>
    </source>
</evidence>
<dbReference type="PANTHER" id="PTHR43293">
    <property type="entry name" value="ACETATE COA-TRANSFERASE YDIF"/>
    <property type="match status" value="1"/>
</dbReference>
<accession>A0A1I7ESJ4</accession>
<dbReference type="STRING" id="351659.SAMN05421784_10141"/>
<sequence>MRRITAKAVAEMITNDSVVIPGGFGCCGHPDLLTQALSERFFRERQPTGLTLLFASGAGDKQGNGLDKLAHPALVKRAIGGFWGFCPALTKLGRKGEIEAHNWPMGAISHLFRDIASGLDGHFSRVGLHTFVDPRHEGGGLTKDTASLVEVVTVRNKELLYYPSPGADFALLRGTLADEHGNISMSGEAALHDAFWQAMATRNCGGRVAVQVENIVHSLPAEQVDIPGHLVDFIIETNDHHYPSYGAAQNITTEQMPVLSLEKTLIVNRACTEPIQPGAFLNFGIGIPALIGRRLTNRNDQIYTSVESGVINGRPKEGIAFGEVSDFSSIVQQSDLFSYYNGGGIDVAFLGFAEIDQYGNINASAFGEKFTGAGGFINIVSSAKKLVFCGTFTTKGLQLEMQGHNICIRSEGKIPKFVERVQQITVATNHSDFWDKDIRIITERAVFSLHKGEFVLEELTEGISINDVLQAIPFSIKISQKIRQ</sequence>
<feature type="active site" description="5-glutamyl coenzyme A thioester intermediate" evidence="4">
    <location>
        <position position="307"/>
    </location>
</feature>
<evidence type="ECO:0000256" key="4">
    <source>
        <dbReference type="PIRSR" id="PIRSR000858-1"/>
    </source>
</evidence>
<evidence type="ECO:0000256" key="2">
    <source>
        <dbReference type="ARBA" id="ARBA00022679"/>
    </source>
</evidence>